<feature type="transmembrane region" description="Helical" evidence="7">
    <location>
        <begin position="122"/>
        <end position="142"/>
    </location>
</feature>
<keyword evidence="2 7" id="KW-0813">Transport</keyword>
<dbReference type="Gene3D" id="1.10.3720.10">
    <property type="entry name" value="MetI-like"/>
    <property type="match status" value="1"/>
</dbReference>
<keyword evidence="3" id="KW-1003">Cell membrane</keyword>
<dbReference type="InterPro" id="IPR000515">
    <property type="entry name" value="MetI-like"/>
</dbReference>
<comment type="similarity">
    <text evidence="7">Belongs to the binding-protein-dependent transport system permease family.</text>
</comment>
<dbReference type="Proteomes" id="UP000244338">
    <property type="component" value="Unassembled WGS sequence"/>
</dbReference>
<evidence type="ECO:0000256" key="2">
    <source>
        <dbReference type="ARBA" id="ARBA00022448"/>
    </source>
</evidence>
<dbReference type="InterPro" id="IPR051393">
    <property type="entry name" value="ABC_transporter_permease"/>
</dbReference>
<sequence length="308" mass="35632">MTTQAQLSAEAHKGVIRKRWTSLNWRAYAMILPSLIIFLLFYIVPIFYLIYLSFHDWDFVNPVKQWIGLKNYQELLQDADFLQVLKNTFFYTFLSVSLLITLSLLISLWLNKEDILTRFVQGAIFSPYIISLVSVSMLWLWLMDPQYGLLNAILSWFGLPPYPWLDSPDTALYSLVLVSVWQGLGYNTLVFIAGLKSIPPELYEAAALDDTPRWKIFLNITIPMLSPTLFFLIIIDLIASFKVFETIAIMTGGGPLNSTNMLVYYIYEYGFRFYKIGYASAAAVILLIILSVLTWIYFALLEKRVHYR</sequence>
<name>A0A2R6XXM8_9BACL</name>
<dbReference type="AlphaFoldDB" id="A0A2R6XXM8"/>
<keyword evidence="6 7" id="KW-0472">Membrane</keyword>
<evidence type="ECO:0000256" key="7">
    <source>
        <dbReference type="RuleBase" id="RU363032"/>
    </source>
</evidence>
<proteinExistence type="inferred from homology"/>
<comment type="subcellular location">
    <subcellularLocation>
        <location evidence="1 7">Cell membrane</location>
        <topology evidence="1 7">Multi-pass membrane protein</topology>
    </subcellularLocation>
</comment>
<evidence type="ECO:0000256" key="5">
    <source>
        <dbReference type="ARBA" id="ARBA00022989"/>
    </source>
</evidence>
<dbReference type="PANTHER" id="PTHR30193:SF37">
    <property type="entry name" value="INNER MEMBRANE ABC TRANSPORTER PERMEASE PROTEIN YCJO"/>
    <property type="match status" value="1"/>
</dbReference>
<keyword evidence="4 7" id="KW-0812">Transmembrane</keyword>
<dbReference type="EMBL" id="PEBX01000173">
    <property type="protein sequence ID" value="PTQ55176.1"/>
    <property type="molecule type" value="Genomic_DNA"/>
</dbReference>
<feature type="transmembrane region" description="Helical" evidence="7">
    <location>
        <begin position="89"/>
        <end position="110"/>
    </location>
</feature>
<evidence type="ECO:0000313" key="9">
    <source>
        <dbReference type="EMBL" id="PTQ55176.1"/>
    </source>
</evidence>
<evidence type="ECO:0000256" key="6">
    <source>
        <dbReference type="ARBA" id="ARBA00023136"/>
    </source>
</evidence>
<feature type="transmembrane region" description="Helical" evidence="7">
    <location>
        <begin position="171"/>
        <end position="195"/>
    </location>
</feature>
<feature type="transmembrane region" description="Helical" evidence="7">
    <location>
        <begin position="216"/>
        <end position="241"/>
    </location>
</feature>
<evidence type="ECO:0000256" key="3">
    <source>
        <dbReference type="ARBA" id="ARBA00022475"/>
    </source>
</evidence>
<gene>
    <name evidence="9" type="ORF">BSOLF_0046</name>
</gene>
<dbReference type="PANTHER" id="PTHR30193">
    <property type="entry name" value="ABC TRANSPORTER PERMEASE PROTEIN"/>
    <property type="match status" value="1"/>
</dbReference>
<evidence type="ECO:0000256" key="4">
    <source>
        <dbReference type="ARBA" id="ARBA00022692"/>
    </source>
</evidence>
<feature type="transmembrane region" description="Helical" evidence="7">
    <location>
        <begin position="279"/>
        <end position="300"/>
    </location>
</feature>
<comment type="caution">
    <text evidence="9">The sequence shown here is derived from an EMBL/GenBank/DDBJ whole genome shotgun (WGS) entry which is preliminary data.</text>
</comment>
<dbReference type="PROSITE" id="PS50928">
    <property type="entry name" value="ABC_TM1"/>
    <property type="match status" value="1"/>
</dbReference>
<keyword evidence="5 7" id="KW-1133">Transmembrane helix</keyword>
<evidence type="ECO:0000313" key="10">
    <source>
        <dbReference type="Proteomes" id="UP000244338"/>
    </source>
</evidence>
<dbReference type="GO" id="GO:0055085">
    <property type="term" value="P:transmembrane transport"/>
    <property type="evidence" value="ECO:0007669"/>
    <property type="project" value="InterPro"/>
</dbReference>
<dbReference type="InterPro" id="IPR035906">
    <property type="entry name" value="MetI-like_sf"/>
</dbReference>
<reference evidence="10" key="1">
    <citation type="journal article" date="2018" name="Sci. Rep.">
        <title>Lignite coal burning seam in the remote Altai Mountains harbors a hydrogen-driven thermophilic microbial community.</title>
        <authorList>
            <person name="Kadnikov V.V."/>
            <person name="Mardanov A.V."/>
            <person name="Ivasenko D.A."/>
            <person name="Antsiferov D.V."/>
            <person name="Beletsky A.V."/>
            <person name="Karnachuk O.V."/>
            <person name="Ravin N.V."/>
        </authorList>
    </citation>
    <scope>NUCLEOTIDE SEQUENCE [LARGE SCALE GENOMIC DNA]</scope>
</reference>
<accession>A0A2R6XXM8</accession>
<protein>
    <submittedName>
        <fullName evidence="9">N-Acetyl-D-glucosamine ABC transport system, permease protein 1</fullName>
    </submittedName>
</protein>
<dbReference type="CDD" id="cd06261">
    <property type="entry name" value="TM_PBP2"/>
    <property type="match status" value="1"/>
</dbReference>
<dbReference type="Pfam" id="PF00528">
    <property type="entry name" value="BPD_transp_1"/>
    <property type="match status" value="1"/>
</dbReference>
<dbReference type="GO" id="GO:0005886">
    <property type="term" value="C:plasma membrane"/>
    <property type="evidence" value="ECO:0007669"/>
    <property type="project" value="UniProtKB-SubCell"/>
</dbReference>
<organism evidence="9 10">
    <name type="scientific">Candidatus Carbonibacillus altaicus</name>
    <dbReference type="NCBI Taxonomy" id="2163959"/>
    <lineage>
        <taxon>Bacteria</taxon>
        <taxon>Bacillati</taxon>
        <taxon>Bacillota</taxon>
        <taxon>Bacilli</taxon>
        <taxon>Bacillales</taxon>
        <taxon>Candidatus Carbonibacillus</taxon>
    </lineage>
</organism>
<feature type="domain" description="ABC transmembrane type-1" evidence="8">
    <location>
        <begin position="85"/>
        <end position="297"/>
    </location>
</feature>
<evidence type="ECO:0000259" key="8">
    <source>
        <dbReference type="PROSITE" id="PS50928"/>
    </source>
</evidence>
<dbReference type="SUPFAM" id="SSF161098">
    <property type="entry name" value="MetI-like"/>
    <property type="match status" value="1"/>
</dbReference>
<evidence type="ECO:0000256" key="1">
    <source>
        <dbReference type="ARBA" id="ARBA00004651"/>
    </source>
</evidence>
<feature type="transmembrane region" description="Helical" evidence="7">
    <location>
        <begin position="27"/>
        <end position="51"/>
    </location>
</feature>